<comment type="pathway">
    <text evidence="1">Carbohydrate acid metabolism.</text>
</comment>
<dbReference type="CDD" id="cd02021">
    <property type="entry name" value="GntK"/>
    <property type="match status" value="1"/>
</dbReference>
<comment type="similarity">
    <text evidence="2 10">Belongs to the gluconokinase GntK/GntV family.</text>
</comment>
<evidence type="ECO:0000256" key="2">
    <source>
        <dbReference type="ARBA" id="ARBA00008420"/>
    </source>
</evidence>
<dbReference type="GO" id="GO:0046316">
    <property type="term" value="F:gluconokinase activity"/>
    <property type="evidence" value="ECO:0007669"/>
    <property type="project" value="UniProtKB-EC"/>
</dbReference>
<keyword evidence="8" id="KW-0311">Gluconate utilization</keyword>
<sequence>MIVIVMGVSGSGKSTIGKMLASELNWEFYDADSFHPSANIEKMRQGIPLTDADRMPWLLTLQEAIASLLQQDRNAVLACSALKSSYREIMLHNCDRSRIRLVYLKGSFQLIQQRLKQRQNHYMSQNLLQSQFDTLEEPEDAICVDISQPMDAIVQQIYRLLIANG</sequence>
<dbReference type="FunFam" id="3.40.50.300:FF:000522">
    <property type="entry name" value="Gluconokinase"/>
    <property type="match status" value="1"/>
</dbReference>
<evidence type="ECO:0000256" key="4">
    <source>
        <dbReference type="ARBA" id="ARBA00022679"/>
    </source>
</evidence>
<gene>
    <name evidence="11" type="ORF">MiSe_11930</name>
</gene>
<dbReference type="PANTHER" id="PTHR43442:SF3">
    <property type="entry name" value="GLUCONOKINASE-RELATED"/>
    <property type="match status" value="1"/>
</dbReference>
<evidence type="ECO:0000313" key="12">
    <source>
        <dbReference type="Proteomes" id="UP001050975"/>
    </source>
</evidence>
<dbReference type="AlphaFoldDB" id="A0AAV3X876"/>
<evidence type="ECO:0000256" key="5">
    <source>
        <dbReference type="ARBA" id="ARBA00022741"/>
    </source>
</evidence>
<dbReference type="Proteomes" id="UP001050975">
    <property type="component" value="Unassembled WGS sequence"/>
</dbReference>
<evidence type="ECO:0000256" key="7">
    <source>
        <dbReference type="ARBA" id="ARBA00022840"/>
    </source>
</evidence>
<reference evidence="11" key="1">
    <citation type="submission" date="2019-10" db="EMBL/GenBank/DDBJ databases">
        <title>Draft genome sequece of Microseira wollei NIES-4236.</title>
        <authorList>
            <person name="Yamaguchi H."/>
            <person name="Suzuki S."/>
            <person name="Kawachi M."/>
        </authorList>
    </citation>
    <scope>NUCLEOTIDE SEQUENCE</scope>
    <source>
        <strain evidence="11">NIES-4236</strain>
    </source>
</reference>
<dbReference type="InterPro" id="IPR031322">
    <property type="entry name" value="Shikimate/glucono_kinase"/>
</dbReference>
<evidence type="ECO:0000256" key="1">
    <source>
        <dbReference type="ARBA" id="ARBA00004761"/>
    </source>
</evidence>
<dbReference type="SUPFAM" id="SSF52540">
    <property type="entry name" value="P-loop containing nucleoside triphosphate hydrolases"/>
    <property type="match status" value="1"/>
</dbReference>
<keyword evidence="7 10" id="KW-0067">ATP-binding</keyword>
<evidence type="ECO:0000256" key="10">
    <source>
        <dbReference type="RuleBase" id="RU363066"/>
    </source>
</evidence>
<dbReference type="InterPro" id="IPR027417">
    <property type="entry name" value="P-loop_NTPase"/>
</dbReference>
<dbReference type="EMBL" id="BLAY01000013">
    <property type="protein sequence ID" value="GET36442.1"/>
    <property type="molecule type" value="Genomic_DNA"/>
</dbReference>
<evidence type="ECO:0000313" key="11">
    <source>
        <dbReference type="EMBL" id="GET36442.1"/>
    </source>
</evidence>
<keyword evidence="5 10" id="KW-0547">Nucleotide-binding</keyword>
<dbReference type="GO" id="GO:0005524">
    <property type="term" value="F:ATP binding"/>
    <property type="evidence" value="ECO:0007669"/>
    <property type="project" value="UniProtKB-KW"/>
</dbReference>
<dbReference type="NCBIfam" id="TIGR01313">
    <property type="entry name" value="therm_gnt_kin"/>
    <property type="match status" value="1"/>
</dbReference>
<evidence type="ECO:0000256" key="8">
    <source>
        <dbReference type="ARBA" id="ARBA00023064"/>
    </source>
</evidence>
<accession>A0AAV3X876</accession>
<dbReference type="EC" id="2.7.1.12" evidence="3 10"/>
<dbReference type="InterPro" id="IPR006001">
    <property type="entry name" value="Therm_gnt_kin"/>
</dbReference>
<dbReference type="RefSeq" id="WP_226576020.1">
    <property type="nucleotide sequence ID" value="NZ_BLAY01000013.1"/>
</dbReference>
<evidence type="ECO:0000256" key="3">
    <source>
        <dbReference type="ARBA" id="ARBA00012054"/>
    </source>
</evidence>
<dbReference type="PRINTS" id="PR01100">
    <property type="entry name" value="SHIKIMTKNASE"/>
</dbReference>
<proteinExistence type="inferred from homology"/>
<protein>
    <recommendedName>
        <fullName evidence="3 10">Gluconokinase</fullName>
        <ecNumber evidence="3 10">2.7.1.12</ecNumber>
    </recommendedName>
</protein>
<name>A0AAV3X876_9CYAN</name>
<evidence type="ECO:0000256" key="9">
    <source>
        <dbReference type="ARBA" id="ARBA00048090"/>
    </source>
</evidence>
<dbReference type="Pfam" id="PF01202">
    <property type="entry name" value="SKI"/>
    <property type="match status" value="1"/>
</dbReference>
<keyword evidence="4 10" id="KW-0808">Transferase</keyword>
<dbReference type="GO" id="GO:0005737">
    <property type="term" value="C:cytoplasm"/>
    <property type="evidence" value="ECO:0007669"/>
    <property type="project" value="TreeGrafter"/>
</dbReference>
<keyword evidence="6 10" id="KW-0418">Kinase</keyword>
<comment type="caution">
    <text evidence="11">The sequence shown here is derived from an EMBL/GenBank/DDBJ whole genome shotgun (WGS) entry which is preliminary data.</text>
</comment>
<evidence type="ECO:0000256" key="6">
    <source>
        <dbReference type="ARBA" id="ARBA00022777"/>
    </source>
</evidence>
<organism evidence="11 12">
    <name type="scientific">Microseira wollei NIES-4236</name>
    <dbReference type="NCBI Taxonomy" id="2530354"/>
    <lineage>
        <taxon>Bacteria</taxon>
        <taxon>Bacillati</taxon>
        <taxon>Cyanobacteriota</taxon>
        <taxon>Cyanophyceae</taxon>
        <taxon>Oscillatoriophycideae</taxon>
        <taxon>Aerosakkonematales</taxon>
        <taxon>Aerosakkonemataceae</taxon>
        <taxon>Microseira</taxon>
    </lineage>
</organism>
<comment type="catalytic activity">
    <reaction evidence="9 10">
        <text>D-gluconate + ATP = 6-phospho-D-gluconate + ADP + H(+)</text>
        <dbReference type="Rhea" id="RHEA:19433"/>
        <dbReference type="ChEBI" id="CHEBI:15378"/>
        <dbReference type="ChEBI" id="CHEBI:18391"/>
        <dbReference type="ChEBI" id="CHEBI:30616"/>
        <dbReference type="ChEBI" id="CHEBI:58759"/>
        <dbReference type="ChEBI" id="CHEBI:456216"/>
        <dbReference type="EC" id="2.7.1.12"/>
    </reaction>
</comment>
<dbReference type="GO" id="GO:0019521">
    <property type="term" value="P:D-gluconate metabolic process"/>
    <property type="evidence" value="ECO:0007669"/>
    <property type="project" value="UniProtKB-KW"/>
</dbReference>
<dbReference type="PANTHER" id="PTHR43442">
    <property type="entry name" value="GLUCONOKINASE-RELATED"/>
    <property type="match status" value="1"/>
</dbReference>
<keyword evidence="12" id="KW-1185">Reference proteome</keyword>
<dbReference type="Gene3D" id="3.40.50.300">
    <property type="entry name" value="P-loop containing nucleotide triphosphate hydrolases"/>
    <property type="match status" value="1"/>
</dbReference>